<dbReference type="PANTHER" id="PTHR30576">
    <property type="entry name" value="COLANIC BIOSYNTHESIS UDP-GLUCOSE LIPID CARRIER TRANSFERASE"/>
    <property type="match status" value="1"/>
</dbReference>
<keyword evidence="2" id="KW-0472">Membrane</keyword>
<reference evidence="4 5" key="1">
    <citation type="submission" date="2022-08" db="EMBL/GenBank/DDBJ databases">
        <title>Reclassification of Massilia species as members of the genera Telluria, Duganella, Pseudoduganella, Mokoshia gen. nov. and Zemynaea gen. nov. using orthogonal and non-orthogonal genome-based approaches.</title>
        <authorList>
            <person name="Bowman J.P."/>
        </authorList>
    </citation>
    <scope>NUCLEOTIDE SEQUENCE [LARGE SCALE GENOMIC DNA]</scope>
    <source>
        <strain evidence="4 5">LMG 28164</strain>
    </source>
</reference>
<evidence type="ECO:0000259" key="3">
    <source>
        <dbReference type="Pfam" id="PF02397"/>
    </source>
</evidence>
<keyword evidence="2" id="KW-0812">Transmembrane</keyword>
<gene>
    <name evidence="4" type="ORF">NX782_23220</name>
</gene>
<comment type="similarity">
    <text evidence="1">Belongs to the bacterial sugar transferase family.</text>
</comment>
<dbReference type="Pfam" id="PF02397">
    <property type="entry name" value="Bac_transf"/>
    <property type="match status" value="1"/>
</dbReference>
<comment type="caution">
    <text evidence="4">The sequence shown here is derived from an EMBL/GenBank/DDBJ whole genome shotgun (WGS) entry which is preliminary data.</text>
</comment>
<evidence type="ECO:0000313" key="5">
    <source>
        <dbReference type="Proteomes" id="UP001205560"/>
    </source>
</evidence>
<proteinExistence type="inferred from homology"/>
<feature type="domain" description="Bacterial sugar transferase" evidence="3">
    <location>
        <begin position="7"/>
        <end position="204"/>
    </location>
</feature>
<evidence type="ECO:0000256" key="1">
    <source>
        <dbReference type="ARBA" id="ARBA00006464"/>
    </source>
</evidence>
<protein>
    <submittedName>
        <fullName evidence="4">Sugar transferase</fullName>
    </submittedName>
</protein>
<dbReference type="PANTHER" id="PTHR30576:SF20">
    <property type="entry name" value="QUINOVOSAMINEPHOSPHOTRANSFERAE-RELATED"/>
    <property type="match status" value="1"/>
</dbReference>
<dbReference type="GO" id="GO:0016740">
    <property type="term" value="F:transferase activity"/>
    <property type="evidence" value="ECO:0007669"/>
    <property type="project" value="UniProtKB-KW"/>
</dbReference>
<sequence length="205" mass="22969">MSGSVAKRLFDVLAAGAGLLVLAPLLLAVALWIKLDSTGPALFRQVRIGRHGVPFEIYKFRTMVDRPDGGRRGAGPQLTVGQDPRVTRAGRFLRHYKLDELPQLLNVLEGSMSLVGPRPEVPRYVECYPPAARSAVLSVRPGITDLAAILYKDESAILGQARDPERAYVETILPVKLEYYQRYVRERSFWLDLRIIFRTLAAIVR</sequence>
<keyword evidence="4" id="KW-0808">Transferase</keyword>
<name>A0ABT2AD16_9BURK</name>
<organism evidence="4 5">
    <name type="scientific">Massilia norwichensis</name>
    <dbReference type="NCBI Taxonomy" id="1442366"/>
    <lineage>
        <taxon>Bacteria</taxon>
        <taxon>Pseudomonadati</taxon>
        <taxon>Pseudomonadota</taxon>
        <taxon>Betaproteobacteria</taxon>
        <taxon>Burkholderiales</taxon>
        <taxon>Oxalobacteraceae</taxon>
        <taxon>Telluria group</taxon>
        <taxon>Massilia</taxon>
    </lineage>
</organism>
<accession>A0ABT2AD16</accession>
<evidence type="ECO:0000313" key="4">
    <source>
        <dbReference type="EMBL" id="MCS0592103.1"/>
    </source>
</evidence>
<dbReference type="InterPro" id="IPR003362">
    <property type="entry name" value="Bact_transf"/>
</dbReference>
<keyword evidence="5" id="KW-1185">Reference proteome</keyword>
<feature type="transmembrane region" description="Helical" evidence="2">
    <location>
        <begin position="12"/>
        <end position="33"/>
    </location>
</feature>
<dbReference type="RefSeq" id="WP_258847870.1">
    <property type="nucleotide sequence ID" value="NZ_JANUGX010000036.1"/>
</dbReference>
<dbReference type="Proteomes" id="UP001205560">
    <property type="component" value="Unassembled WGS sequence"/>
</dbReference>
<keyword evidence="2" id="KW-1133">Transmembrane helix</keyword>
<dbReference type="EMBL" id="JANUGX010000036">
    <property type="protein sequence ID" value="MCS0592103.1"/>
    <property type="molecule type" value="Genomic_DNA"/>
</dbReference>
<evidence type="ECO:0000256" key="2">
    <source>
        <dbReference type="SAM" id="Phobius"/>
    </source>
</evidence>